<keyword evidence="2" id="KW-1185">Reference proteome</keyword>
<proteinExistence type="predicted"/>
<sequence>MFSKKKTLKFTKTYWDNIGDAIELINNADCIVIGAGSGLSASGGINYANEELAKRWFPKYYEMGLKSILEIQSVFWELTEKNVLSYWGYWARHIQNIRYNMPVTKPYEILFELLKDKESFICSTNVDGQFEKAGFKNEKIFAPQGNYGLFQCSKPCNQDVYDNKEMIDKMINNMGDSLKIKEEDIPRCPKCGEFLVPNLRVDNTFVQKPHFINASKYEKFVNEAKVKKLVLLELGVGYNTPGIIRYPFENITYNFPQSNLIRINMSNAEIPMEIEGKAVGISADIGKALSDILNYSCENIEIE</sequence>
<evidence type="ECO:0000313" key="1">
    <source>
        <dbReference type="EMBL" id="GKX66979.1"/>
    </source>
</evidence>
<evidence type="ECO:0000313" key="2">
    <source>
        <dbReference type="Proteomes" id="UP001058074"/>
    </source>
</evidence>
<name>A0ACB5RDZ6_9CLOT</name>
<organism evidence="1 2">
    <name type="scientific">Inconstantimicrobium mannanitabidum</name>
    <dbReference type="NCBI Taxonomy" id="1604901"/>
    <lineage>
        <taxon>Bacteria</taxon>
        <taxon>Bacillati</taxon>
        <taxon>Bacillota</taxon>
        <taxon>Clostridia</taxon>
        <taxon>Eubacteriales</taxon>
        <taxon>Clostridiaceae</taxon>
        <taxon>Inconstantimicrobium</taxon>
    </lineage>
</organism>
<comment type="caution">
    <text evidence="1">The sequence shown here is derived from an EMBL/GenBank/DDBJ whole genome shotgun (WGS) entry which is preliminary data.</text>
</comment>
<accession>A0ACB5RDZ6</accession>
<protein>
    <submittedName>
        <fullName evidence="1">Uncharacterized protein</fullName>
    </submittedName>
</protein>
<dbReference type="Proteomes" id="UP001058074">
    <property type="component" value="Unassembled WGS sequence"/>
</dbReference>
<reference evidence="1" key="1">
    <citation type="journal article" date="2025" name="Int. J. Syst. Evol. Microbiol.">
        <title>Inconstantimicrobium mannanitabidum sp. nov., a novel member of the family Clostridiaceae isolated from anoxic soil under the treatment of reductive soil disinfestation.</title>
        <authorList>
            <person name="Ueki A."/>
            <person name="Tonouchi A."/>
            <person name="Honma S."/>
            <person name="Kaku N."/>
            <person name="Ueki K."/>
        </authorList>
    </citation>
    <scope>NUCLEOTIDE SEQUENCE</scope>
    <source>
        <strain evidence="1">TW13</strain>
    </source>
</reference>
<dbReference type="EMBL" id="BROD01000001">
    <property type="protein sequence ID" value="GKX66979.1"/>
    <property type="molecule type" value="Genomic_DNA"/>
</dbReference>
<gene>
    <name evidence="1" type="ORF">rsdtw13_22370</name>
</gene>